<evidence type="ECO:0000313" key="3">
    <source>
        <dbReference type="Proteomes" id="UP000078503"/>
    </source>
</evidence>
<organism evidence="2 3">
    <name type="scientific">Photobacterium jeanii</name>
    <dbReference type="NCBI Taxonomy" id="858640"/>
    <lineage>
        <taxon>Bacteria</taxon>
        <taxon>Pseudomonadati</taxon>
        <taxon>Pseudomonadota</taxon>
        <taxon>Gammaproteobacteria</taxon>
        <taxon>Vibrionales</taxon>
        <taxon>Vibrionaceae</taxon>
        <taxon>Photobacterium</taxon>
    </lineage>
</organism>
<reference evidence="2 3" key="1">
    <citation type="submission" date="2016-03" db="EMBL/GenBank/DDBJ databases">
        <title>Photobacterium proteolyticum sp. nov. a protease producing bacterium isolated from ocean sediments of Laizhou Bay.</title>
        <authorList>
            <person name="Li Y."/>
        </authorList>
    </citation>
    <scope>NUCLEOTIDE SEQUENCE [LARGE SCALE GENOMIC DNA]</scope>
    <source>
        <strain evidence="2 3">R-40508</strain>
    </source>
</reference>
<sequence>MANALTKHKGFSLVELMVASSISLMALAVVSSVFLSGYRLNSQRSLQLMMAQDLNDALKMMKEDIVRAGYNEGKGSSFVISGAASSMVVHLEPPPPAVANCISYGYSDGTHSYYRSYYKSNNRLNVYTTQSANVSVSDLCKSGHSIFDYEKIDVDKFDVNTNVISKAGVTSNLITINIGISSKDNTFTDNKSINVQTRNWG</sequence>
<dbReference type="NCBIfam" id="TIGR02532">
    <property type="entry name" value="IV_pilin_GFxxxE"/>
    <property type="match status" value="1"/>
</dbReference>
<dbReference type="InterPro" id="IPR012902">
    <property type="entry name" value="N_methyl_site"/>
</dbReference>
<dbReference type="STRING" id="858640.A3K86_11740"/>
<keyword evidence="1" id="KW-0472">Membrane</keyword>
<dbReference type="PIRSF" id="PIRSF004525">
    <property type="entry name" value="Pilin_peptidase-dep_B_prd"/>
    <property type="match status" value="1"/>
</dbReference>
<dbReference type="EMBL" id="LVHF01000025">
    <property type="protein sequence ID" value="OAN14243.1"/>
    <property type="molecule type" value="Genomic_DNA"/>
</dbReference>
<dbReference type="Proteomes" id="UP000078503">
    <property type="component" value="Unassembled WGS sequence"/>
</dbReference>
<protein>
    <recommendedName>
        <fullName evidence="4">Pilus assembly protein PilW</fullName>
    </recommendedName>
</protein>
<gene>
    <name evidence="2" type="ORF">A3K86_11740</name>
</gene>
<dbReference type="RefSeq" id="WP_068331137.1">
    <property type="nucleotide sequence ID" value="NZ_LVHF01000025.1"/>
</dbReference>
<keyword evidence="1" id="KW-0812">Transmembrane</keyword>
<accession>A0A178KC89</accession>
<evidence type="ECO:0000256" key="1">
    <source>
        <dbReference type="SAM" id="Phobius"/>
    </source>
</evidence>
<keyword evidence="1" id="KW-1133">Transmembrane helix</keyword>
<dbReference type="AlphaFoldDB" id="A0A178KC89"/>
<comment type="caution">
    <text evidence="2">The sequence shown here is derived from an EMBL/GenBank/DDBJ whole genome shotgun (WGS) entry which is preliminary data.</text>
</comment>
<dbReference type="InterPro" id="IPR016419">
    <property type="entry name" value="Prepilin_Pept-dep_B_prd"/>
</dbReference>
<dbReference type="Pfam" id="PF07963">
    <property type="entry name" value="N_methyl"/>
    <property type="match status" value="1"/>
</dbReference>
<dbReference type="PROSITE" id="PS00409">
    <property type="entry name" value="PROKAR_NTER_METHYL"/>
    <property type="match status" value="1"/>
</dbReference>
<evidence type="ECO:0008006" key="4">
    <source>
        <dbReference type="Google" id="ProtNLM"/>
    </source>
</evidence>
<keyword evidence="3" id="KW-1185">Reference proteome</keyword>
<proteinExistence type="predicted"/>
<name>A0A178KC89_9GAMM</name>
<feature type="transmembrane region" description="Helical" evidence="1">
    <location>
        <begin position="16"/>
        <end position="40"/>
    </location>
</feature>
<evidence type="ECO:0000313" key="2">
    <source>
        <dbReference type="EMBL" id="OAN14243.1"/>
    </source>
</evidence>